<dbReference type="RefSeq" id="WP_193934252.1">
    <property type="nucleotide sequence ID" value="NZ_CAWPMZ010000106.1"/>
</dbReference>
<organism evidence="2 3">
    <name type="scientific">Gloeocapsopsis crepidinum LEGE 06123</name>
    <dbReference type="NCBI Taxonomy" id="588587"/>
    <lineage>
        <taxon>Bacteria</taxon>
        <taxon>Bacillati</taxon>
        <taxon>Cyanobacteriota</taxon>
        <taxon>Cyanophyceae</taxon>
        <taxon>Oscillatoriophycideae</taxon>
        <taxon>Chroococcales</taxon>
        <taxon>Chroococcaceae</taxon>
        <taxon>Gloeocapsopsis</taxon>
    </lineage>
</organism>
<evidence type="ECO:0000313" key="2">
    <source>
        <dbReference type="EMBL" id="MBE9192844.1"/>
    </source>
</evidence>
<sequence length="192" mass="21942">MDIEEALLVIDIALENIFLSNIQELVLRQSWEGKTYPEIAESYGYEANYIKNVGYKLWSLLSQAFAEEVTKSNFRSVIRRQATQMLTKPRTKYETNNDSKNTQNTTDALKEIKSLDPQLSQYNSDDNSTSNQHLVAINIVKQCMECPLMALFKPSKNCQEFSTKFHLVRLAIETDDITSNQVQTNKSICAIS</sequence>
<dbReference type="Pfam" id="PF26355">
    <property type="entry name" value="HTH_VMAP-M9"/>
    <property type="match status" value="1"/>
</dbReference>
<keyword evidence="3" id="KW-1185">Reference proteome</keyword>
<dbReference type="InterPro" id="IPR058651">
    <property type="entry name" value="HTH_VMAP-M9"/>
</dbReference>
<dbReference type="EMBL" id="JADEWN010000067">
    <property type="protein sequence ID" value="MBE9192844.1"/>
    <property type="molecule type" value="Genomic_DNA"/>
</dbReference>
<evidence type="ECO:0000313" key="3">
    <source>
        <dbReference type="Proteomes" id="UP000651156"/>
    </source>
</evidence>
<feature type="domain" description="vWA-MoxR associated protein N-terminal HTH" evidence="1">
    <location>
        <begin position="1"/>
        <end position="81"/>
    </location>
</feature>
<gene>
    <name evidence="2" type="ORF">IQ230_21315</name>
</gene>
<evidence type="ECO:0000259" key="1">
    <source>
        <dbReference type="Pfam" id="PF26355"/>
    </source>
</evidence>
<protein>
    <recommendedName>
        <fullName evidence="1">vWA-MoxR associated protein N-terminal HTH domain-containing protein</fullName>
    </recommendedName>
</protein>
<proteinExistence type="predicted"/>
<accession>A0ABR9UX12</accession>
<dbReference type="Proteomes" id="UP000651156">
    <property type="component" value="Unassembled WGS sequence"/>
</dbReference>
<reference evidence="2 3" key="1">
    <citation type="submission" date="2020-10" db="EMBL/GenBank/DDBJ databases">
        <authorList>
            <person name="Castelo-Branco R."/>
            <person name="Eusebio N."/>
            <person name="Adriana R."/>
            <person name="Vieira A."/>
            <person name="Brugerolle De Fraissinette N."/>
            <person name="Rezende De Castro R."/>
            <person name="Schneider M.P."/>
            <person name="Vasconcelos V."/>
            <person name="Leao P.N."/>
        </authorList>
    </citation>
    <scope>NUCLEOTIDE SEQUENCE [LARGE SCALE GENOMIC DNA]</scope>
    <source>
        <strain evidence="2 3">LEGE 06123</strain>
    </source>
</reference>
<name>A0ABR9UX12_9CHRO</name>
<comment type="caution">
    <text evidence="2">The sequence shown here is derived from an EMBL/GenBank/DDBJ whole genome shotgun (WGS) entry which is preliminary data.</text>
</comment>